<proteinExistence type="predicted"/>
<evidence type="ECO:0008006" key="4">
    <source>
        <dbReference type="Google" id="ProtNLM"/>
    </source>
</evidence>
<reference evidence="3" key="1">
    <citation type="submission" date="2021-01" db="EMBL/GenBank/DDBJ databases">
        <authorList>
            <person name="Corre E."/>
            <person name="Pelletier E."/>
            <person name="Niang G."/>
            <person name="Scheremetjew M."/>
            <person name="Finn R."/>
            <person name="Kale V."/>
            <person name="Holt S."/>
            <person name="Cochrane G."/>
            <person name="Meng A."/>
            <person name="Brown T."/>
            <person name="Cohen L."/>
        </authorList>
    </citation>
    <scope>NUCLEOTIDE SEQUENCE</scope>
    <source>
        <strain evidence="3">SAG 11-49</strain>
    </source>
</reference>
<feature type="signal peptide" evidence="1">
    <location>
        <begin position="1"/>
        <end position="18"/>
    </location>
</feature>
<protein>
    <recommendedName>
        <fullName evidence="4">Cytochrome c domain-containing protein</fullName>
    </recommendedName>
</protein>
<dbReference type="EMBL" id="HBFB01013049">
    <property type="protein sequence ID" value="CAD8676296.1"/>
    <property type="molecule type" value="Transcribed_RNA"/>
</dbReference>
<dbReference type="EMBL" id="HBFB01013047">
    <property type="protein sequence ID" value="CAD8676294.1"/>
    <property type="molecule type" value="Transcribed_RNA"/>
</dbReference>
<dbReference type="AlphaFoldDB" id="A0A6T8R9D1"/>
<accession>A0A6T8R9D1</accession>
<sequence length="206" mass="20838">MQLLRALRLGAFLQPGGAGPAGAVPAGRLLAALGHYCVVCHASQAIGARGLGLVQAPWLLDADIAASAATSGAMLACGPFAFPVLAAAVLMSSRTRNPAAAAVAAAAGRQTDRRAEDPTVQVMTSVMCAGVTAINADTHDAWVPAAMDAQQAAQLCGRALSPDGPASASPVAWLLHMAEWLPRLVAVVRYLLGLPQEVAEAALSST</sequence>
<name>A0A6T8R9D1_9CHLO</name>
<evidence type="ECO:0000313" key="3">
    <source>
        <dbReference type="EMBL" id="CAD8676296.1"/>
    </source>
</evidence>
<evidence type="ECO:0000313" key="2">
    <source>
        <dbReference type="EMBL" id="CAD8676294.1"/>
    </source>
</evidence>
<keyword evidence="1" id="KW-0732">Signal</keyword>
<feature type="chain" id="PRO_5036191774" description="Cytochrome c domain-containing protein" evidence="1">
    <location>
        <begin position="19"/>
        <end position="206"/>
    </location>
</feature>
<organism evidence="3">
    <name type="scientific">Chlamydomonas leiostraca</name>
    <dbReference type="NCBI Taxonomy" id="1034604"/>
    <lineage>
        <taxon>Eukaryota</taxon>
        <taxon>Viridiplantae</taxon>
        <taxon>Chlorophyta</taxon>
        <taxon>core chlorophytes</taxon>
        <taxon>Chlorophyceae</taxon>
        <taxon>CS clade</taxon>
        <taxon>Chlamydomonadales</taxon>
        <taxon>Chlamydomonadaceae</taxon>
        <taxon>Chlamydomonas</taxon>
    </lineage>
</organism>
<evidence type="ECO:0000256" key="1">
    <source>
        <dbReference type="SAM" id="SignalP"/>
    </source>
</evidence>
<gene>
    <name evidence="2" type="ORF">CLEI1391_LOCUS7366</name>
    <name evidence="3" type="ORF">CLEI1391_LOCUS7367</name>
</gene>